<dbReference type="STRING" id="229203.SAMN05444338_11845"/>
<dbReference type="Proteomes" id="UP000198569">
    <property type="component" value="Unassembled WGS sequence"/>
</dbReference>
<sequence length="65" mass="7394">MGYITILSFSRLFEPLNNVLKNQKNCFLLQTAILIFASDTVGQTDEVLLLKITDENILQLVKTIH</sequence>
<keyword evidence="2" id="KW-1185">Reference proteome</keyword>
<gene>
    <name evidence="1" type="ORF">SAMN05444338_11845</name>
</gene>
<organism evidence="1 2">
    <name type="scientific">Flavobacterium degerlachei</name>
    <dbReference type="NCBI Taxonomy" id="229203"/>
    <lineage>
        <taxon>Bacteria</taxon>
        <taxon>Pseudomonadati</taxon>
        <taxon>Bacteroidota</taxon>
        <taxon>Flavobacteriia</taxon>
        <taxon>Flavobacteriales</taxon>
        <taxon>Flavobacteriaceae</taxon>
        <taxon>Flavobacterium</taxon>
    </lineage>
</organism>
<name>A0A1H3FLR7_9FLAO</name>
<evidence type="ECO:0000313" key="1">
    <source>
        <dbReference type="EMBL" id="SDX91880.1"/>
    </source>
</evidence>
<dbReference type="AlphaFoldDB" id="A0A1H3FLR7"/>
<proteinExistence type="predicted"/>
<reference evidence="2" key="1">
    <citation type="submission" date="2016-10" db="EMBL/GenBank/DDBJ databases">
        <authorList>
            <person name="Varghese N."/>
            <person name="Submissions S."/>
        </authorList>
    </citation>
    <scope>NUCLEOTIDE SEQUENCE [LARGE SCALE GENOMIC DNA]</scope>
    <source>
        <strain evidence="2">DSM 15718</strain>
    </source>
</reference>
<accession>A0A1H3FLR7</accession>
<protein>
    <submittedName>
        <fullName evidence="1">Uncharacterized protein</fullName>
    </submittedName>
</protein>
<dbReference type="EMBL" id="FNMV01000018">
    <property type="protein sequence ID" value="SDX91880.1"/>
    <property type="molecule type" value="Genomic_DNA"/>
</dbReference>
<evidence type="ECO:0000313" key="2">
    <source>
        <dbReference type="Proteomes" id="UP000198569"/>
    </source>
</evidence>